<comment type="catalytic activity">
    <reaction evidence="8">
        <text>L-cystine(out) + H(+)(out) = L-cystine(in) + H(+)(in)</text>
        <dbReference type="Rhea" id="RHEA:66172"/>
        <dbReference type="ChEBI" id="CHEBI:15378"/>
        <dbReference type="ChEBI" id="CHEBI:35491"/>
    </reaction>
    <physiologicalReaction direction="left-to-right" evidence="8">
        <dbReference type="Rhea" id="RHEA:66173"/>
    </physiologicalReaction>
</comment>
<evidence type="ECO:0000256" key="1">
    <source>
        <dbReference type="ARBA" id="ARBA00004127"/>
    </source>
</evidence>
<protein>
    <recommendedName>
        <fullName evidence="13">Cystinosin</fullName>
    </recommendedName>
</protein>
<feature type="compositionally biased region" description="Polar residues" evidence="9">
    <location>
        <begin position="331"/>
        <end position="345"/>
    </location>
</feature>
<keyword evidence="6 10" id="KW-1133">Transmembrane helix</keyword>
<keyword evidence="5" id="KW-0677">Repeat</keyword>
<evidence type="ECO:0000256" key="4">
    <source>
        <dbReference type="ARBA" id="ARBA00022692"/>
    </source>
</evidence>
<evidence type="ECO:0000313" key="12">
    <source>
        <dbReference type="Proteomes" id="UP000015104"/>
    </source>
</evidence>
<evidence type="ECO:0000313" key="11">
    <source>
        <dbReference type="EnsemblMetazoa" id="tetur12g02410.1"/>
    </source>
</evidence>
<evidence type="ECO:0000256" key="2">
    <source>
        <dbReference type="ARBA" id="ARBA00006855"/>
    </source>
</evidence>
<evidence type="ECO:0000256" key="10">
    <source>
        <dbReference type="SAM" id="Phobius"/>
    </source>
</evidence>
<keyword evidence="4 10" id="KW-0812">Transmembrane</keyword>
<dbReference type="PANTHER" id="PTHR13131">
    <property type="entry name" value="CYSTINOSIN"/>
    <property type="match status" value="1"/>
</dbReference>
<dbReference type="EnsemblMetazoa" id="tetur12g02410.1">
    <property type="protein sequence ID" value="tetur12g02410.1"/>
    <property type="gene ID" value="tetur12g02410"/>
</dbReference>
<dbReference type="GO" id="GO:0012505">
    <property type="term" value="C:endomembrane system"/>
    <property type="evidence" value="ECO:0007669"/>
    <property type="project" value="UniProtKB-SubCell"/>
</dbReference>
<name>T1KIS6_TETUR</name>
<feature type="transmembrane region" description="Helical" evidence="10">
    <location>
        <begin position="154"/>
        <end position="174"/>
    </location>
</feature>
<feature type="transmembrane region" description="Helical" evidence="10">
    <location>
        <begin position="73"/>
        <end position="96"/>
    </location>
</feature>
<evidence type="ECO:0008006" key="13">
    <source>
        <dbReference type="Google" id="ProtNLM"/>
    </source>
</evidence>
<dbReference type="EMBL" id="CAEY01000114">
    <property type="status" value="NOT_ANNOTATED_CDS"/>
    <property type="molecule type" value="Genomic_DNA"/>
</dbReference>
<evidence type="ECO:0000256" key="9">
    <source>
        <dbReference type="SAM" id="MobiDB-lite"/>
    </source>
</evidence>
<dbReference type="STRING" id="32264.T1KIS6"/>
<keyword evidence="3" id="KW-0813">Transport</keyword>
<dbReference type="InterPro" id="IPR006603">
    <property type="entry name" value="PQ-loop_rpt"/>
</dbReference>
<accession>T1KIS6</accession>
<feature type="region of interest" description="Disordered" evidence="9">
    <location>
        <begin position="312"/>
        <end position="345"/>
    </location>
</feature>
<dbReference type="SMART" id="SM00679">
    <property type="entry name" value="CTNS"/>
    <property type="match status" value="2"/>
</dbReference>
<keyword evidence="12" id="KW-1185">Reference proteome</keyword>
<dbReference type="InterPro" id="IPR005282">
    <property type="entry name" value="LC_transporter"/>
</dbReference>
<comment type="similarity">
    <text evidence="2">Belongs to the cystinosin family.</text>
</comment>
<dbReference type="Pfam" id="PF04193">
    <property type="entry name" value="PQ-loop"/>
    <property type="match status" value="2"/>
</dbReference>
<dbReference type="GO" id="GO:0015184">
    <property type="term" value="F:L-cystine transmembrane transporter activity"/>
    <property type="evidence" value="ECO:0007669"/>
    <property type="project" value="TreeGrafter"/>
</dbReference>
<proteinExistence type="inferred from homology"/>
<evidence type="ECO:0000256" key="3">
    <source>
        <dbReference type="ARBA" id="ARBA00022448"/>
    </source>
</evidence>
<evidence type="ECO:0000256" key="7">
    <source>
        <dbReference type="ARBA" id="ARBA00023136"/>
    </source>
</evidence>
<dbReference type="Gene3D" id="1.20.1280.290">
    <property type="match status" value="1"/>
</dbReference>
<reference evidence="12" key="1">
    <citation type="submission" date="2011-08" db="EMBL/GenBank/DDBJ databases">
        <authorList>
            <person name="Rombauts S."/>
        </authorList>
    </citation>
    <scope>NUCLEOTIDE SEQUENCE</scope>
    <source>
        <strain evidence="12">London</strain>
    </source>
</reference>
<evidence type="ECO:0000256" key="6">
    <source>
        <dbReference type="ARBA" id="ARBA00022989"/>
    </source>
</evidence>
<dbReference type="PANTHER" id="PTHR13131:SF5">
    <property type="entry name" value="CYSTINOSIN"/>
    <property type="match status" value="1"/>
</dbReference>
<feature type="transmembrane region" description="Helical" evidence="10">
    <location>
        <begin position="108"/>
        <end position="131"/>
    </location>
</feature>
<dbReference type="AlphaFoldDB" id="T1KIS6"/>
<dbReference type="Proteomes" id="UP000015104">
    <property type="component" value="Unassembled WGS sequence"/>
</dbReference>
<dbReference type="GO" id="GO:0005765">
    <property type="term" value="C:lysosomal membrane"/>
    <property type="evidence" value="ECO:0007669"/>
    <property type="project" value="TreeGrafter"/>
</dbReference>
<reference evidence="11" key="2">
    <citation type="submission" date="2015-06" db="UniProtKB">
        <authorList>
            <consortium name="EnsemblMetazoa"/>
        </authorList>
    </citation>
    <scope>IDENTIFICATION</scope>
</reference>
<organism evidence="11 12">
    <name type="scientific">Tetranychus urticae</name>
    <name type="common">Two-spotted spider mite</name>
    <dbReference type="NCBI Taxonomy" id="32264"/>
    <lineage>
        <taxon>Eukaryota</taxon>
        <taxon>Metazoa</taxon>
        <taxon>Ecdysozoa</taxon>
        <taxon>Arthropoda</taxon>
        <taxon>Chelicerata</taxon>
        <taxon>Arachnida</taxon>
        <taxon>Acari</taxon>
        <taxon>Acariformes</taxon>
        <taxon>Trombidiformes</taxon>
        <taxon>Prostigmata</taxon>
        <taxon>Eleutherengona</taxon>
        <taxon>Raphignathae</taxon>
        <taxon>Tetranychoidea</taxon>
        <taxon>Tetranychidae</taxon>
        <taxon>Tetranychus</taxon>
    </lineage>
</organism>
<feature type="transmembrane region" description="Helical" evidence="10">
    <location>
        <begin position="282"/>
        <end position="305"/>
    </location>
</feature>
<keyword evidence="7 10" id="KW-0472">Membrane</keyword>
<evidence type="ECO:0000256" key="5">
    <source>
        <dbReference type="ARBA" id="ARBA00022737"/>
    </source>
</evidence>
<comment type="subcellular location">
    <subcellularLocation>
        <location evidence="1">Endomembrane system</location>
        <topology evidence="1">Multi-pass membrane protein</topology>
    </subcellularLocation>
</comment>
<dbReference type="NCBIfam" id="TIGR00951">
    <property type="entry name" value="2A43"/>
    <property type="match status" value="1"/>
</dbReference>
<evidence type="ECO:0000256" key="8">
    <source>
        <dbReference type="ARBA" id="ARBA00048473"/>
    </source>
</evidence>
<sequence length="345" mass="39452">MEISFFIKINRTAKHVRSLQPIARQENHLLKSQSFCSHVFLFTYICLQQFNIIVNNCSKERLLLKLTMDTLDIVIQIVGWIYFAAWSISFYPQILINFQRKKVTGLDFNFIALNLTGFLCYTIYNVCLFYIPRFQKDFVHFNPNQTEPVFANDVGFSIHATFATIVTIIQCFIYERGSQTVHISVIIASIIIWSVGGILTLLVALNKLNTFYHGYYFATVKLGISASKYCPQAYFNYKRKSTVGWSIGNILLDFTGGSFSLLQQGLSAIKEGNISVMIGNPVKFGLGLLSMAFDIFFMIQHYVLYTNREEPSEESSRDELYYQADPADLGENNQAHNENNQSHNA</sequence>
<feature type="transmembrane region" description="Helical" evidence="10">
    <location>
        <begin position="242"/>
        <end position="262"/>
    </location>
</feature>
<feature type="transmembrane region" description="Helical" evidence="10">
    <location>
        <begin position="181"/>
        <end position="205"/>
    </location>
</feature>
<dbReference type="HOGENOM" id="CLU_046327_0_0_1"/>